<dbReference type="InterPro" id="IPR005467">
    <property type="entry name" value="His_kinase_dom"/>
</dbReference>
<evidence type="ECO:0000256" key="12">
    <source>
        <dbReference type="ARBA" id="ARBA00039401"/>
    </source>
</evidence>
<evidence type="ECO:0000256" key="6">
    <source>
        <dbReference type="ARBA" id="ARBA00022679"/>
    </source>
</evidence>
<dbReference type="PANTHER" id="PTHR45453">
    <property type="entry name" value="PHOSPHATE REGULON SENSOR PROTEIN PHOR"/>
    <property type="match status" value="1"/>
</dbReference>
<feature type="transmembrane region" description="Helical" evidence="13">
    <location>
        <begin position="6"/>
        <end position="24"/>
    </location>
</feature>
<dbReference type="GO" id="GO:0000155">
    <property type="term" value="F:phosphorelay sensor kinase activity"/>
    <property type="evidence" value="ECO:0007669"/>
    <property type="project" value="InterPro"/>
</dbReference>
<keyword evidence="9" id="KW-0067">ATP-binding</keyword>
<dbReference type="InterPro" id="IPR050351">
    <property type="entry name" value="BphY/WalK/GraS-like"/>
</dbReference>
<comment type="subcellular location">
    <subcellularLocation>
        <location evidence="2">Cell membrane</location>
    </subcellularLocation>
</comment>
<dbReference type="Pfam" id="PF00512">
    <property type="entry name" value="HisKA"/>
    <property type="match status" value="1"/>
</dbReference>
<dbReference type="GO" id="GO:0016036">
    <property type="term" value="P:cellular response to phosphate starvation"/>
    <property type="evidence" value="ECO:0007669"/>
    <property type="project" value="TreeGrafter"/>
</dbReference>
<dbReference type="RefSeq" id="WP_077350458.1">
    <property type="nucleotide sequence ID" value="NZ_CP019607.1"/>
</dbReference>
<keyword evidence="11 13" id="KW-0472">Membrane</keyword>
<keyword evidence="10" id="KW-0902">Two-component regulatory system</keyword>
<keyword evidence="13" id="KW-0812">Transmembrane</keyword>
<dbReference type="STRING" id="399497.BW733_11090"/>
<evidence type="ECO:0000313" key="16">
    <source>
        <dbReference type="Proteomes" id="UP000188235"/>
    </source>
</evidence>
<evidence type="ECO:0000256" key="3">
    <source>
        <dbReference type="ARBA" id="ARBA00012438"/>
    </source>
</evidence>
<dbReference type="SUPFAM" id="SSF47384">
    <property type="entry name" value="Homodimeric domain of signal transducing histidine kinase"/>
    <property type="match status" value="1"/>
</dbReference>
<dbReference type="InterPro" id="IPR003594">
    <property type="entry name" value="HATPase_dom"/>
</dbReference>
<dbReference type="Proteomes" id="UP000188235">
    <property type="component" value="Chromosome"/>
</dbReference>
<dbReference type="InterPro" id="IPR004358">
    <property type="entry name" value="Sig_transdc_His_kin-like_C"/>
</dbReference>
<sequence length="387" mass="42408">MNPALAGLIGAGVALVGCLFFYLIHRGREGWRQLEAQRNADKVSQELRDVLTLIPSGVVMVGPHDEILVANEQALTLNLARGNRLGFPELLELVRTVRASGEPYRGPVTRAMLPGSDPVEIQARLAPFDDDRVLVLADDESSQRRVDAVRRDFVANISHELKTPIGAVSVLSEAVEAAYDDPEAVKKFATRLQMETARLAELINQIIDLSRLQSEDPMLASEVVDINDVVTEAVSRSRERANQREVSLIVARTGEAFVLGDQWQLTDAVTNLVQNAISYSGERARVTISVMCVGTDSDPQVEIKVSDNGIGIRPEDQERVFERFYRVDYGRSRESGGTGLGLSIVRHIAGAHGGSIRLWSRPGQGSTFTLSLPTYLGPRPDAESDEE</sequence>
<feature type="domain" description="Histidine kinase" evidence="14">
    <location>
        <begin position="156"/>
        <end position="376"/>
    </location>
</feature>
<keyword evidence="4" id="KW-1003">Cell membrane</keyword>
<dbReference type="PANTHER" id="PTHR45453:SF1">
    <property type="entry name" value="PHOSPHATE REGULON SENSOR PROTEIN PHOR"/>
    <property type="match status" value="1"/>
</dbReference>
<dbReference type="SMART" id="SM00387">
    <property type="entry name" value="HATPase_c"/>
    <property type="match status" value="1"/>
</dbReference>
<evidence type="ECO:0000256" key="10">
    <source>
        <dbReference type="ARBA" id="ARBA00023012"/>
    </source>
</evidence>
<protein>
    <recommendedName>
        <fullName evidence="12">Sensor-like histidine kinase SenX3</fullName>
        <ecNumber evidence="3">2.7.13.3</ecNumber>
    </recommendedName>
</protein>
<comment type="catalytic activity">
    <reaction evidence="1">
        <text>ATP + protein L-histidine = ADP + protein N-phospho-L-histidine.</text>
        <dbReference type="EC" id="2.7.13.3"/>
    </reaction>
</comment>
<organism evidence="15 16">
    <name type="scientific">Tessaracoccus flavescens</name>
    <dbReference type="NCBI Taxonomy" id="399497"/>
    <lineage>
        <taxon>Bacteria</taxon>
        <taxon>Bacillati</taxon>
        <taxon>Actinomycetota</taxon>
        <taxon>Actinomycetes</taxon>
        <taxon>Propionibacteriales</taxon>
        <taxon>Propionibacteriaceae</taxon>
        <taxon>Tessaracoccus</taxon>
    </lineage>
</organism>
<keyword evidence="8" id="KW-0418">Kinase</keyword>
<dbReference type="InterPro" id="IPR036097">
    <property type="entry name" value="HisK_dim/P_sf"/>
</dbReference>
<dbReference type="InterPro" id="IPR036890">
    <property type="entry name" value="HATPase_C_sf"/>
</dbReference>
<dbReference type="Pfam" id="PF02518">
    <property type="entry name" value="HATPase_c"/>
    <property type="match status" value="1"/>
</dbReference>
<dbReference type="PRINTS" id="PR00344">
    <property type="entry name" value="BCTRLSENSOR"/>
</dbReference>
<reference evidence="15 16" key="1">
    <citation type="journal article" date="2008" name="Int. J. Syst. Evol. Microbiol.">
        <title>Tessaracoccus flavescens sp. nov., isolated from marine sediment.</title>
        <authorList>
            <person name="Lee D.W."/>
            <person name="Lee S.D."/>
        </authorList>
    </citation>
    <scope>NUCLEOTIDE SEQUENCE [LARGE SCALE GENOMIC DNA]</scope>
    <source>
        <strain evidence="15 16">SST-39T</strain>
    </source>
</reference>
<evidence type="ECO:0000256" key="2">
    <source>
        <dbReference type="ARBA" id="ARBA00004236"/>
    </source>
</evidence>
<dbReference type="InterPro" id="IPR003661">
    <property type="entry name" value="HisK_dim/P_dom"/>
</dbReference>
<dbReference type="GO" id="GO:0005886">
    <property type="term" value="C:plasma membrane"/>
    <property type="evidence" value="ECO:0007669"/>
    <property type="project" value="UniProtKB-SubCell"/>
</dbReference>
<dbReference type="GO" id="GO:0005524">
    <property type="term" value="F:ATP binding"/>
    <property type="evidence" value="ECO:0007669"/>
    <property type="project" value="UniProtKB-KW"/>
</dbReference>
<evidence type="ECO:0000256" key="1">
    <source>
        <dbReference type="ARBA" id="ARBA00000085"/>
    </source>
</evidence>
<keyword evidence="6" id="KW-0808">Transferase</keyword>
<keyword evidence="7" id="KW-0547">Nucleotide-binding</keyword>
<dbReference type="Gene3D" id="3.30.565.10">
    <property type="entry name" value="Histidine kinase-like ATPase, C-terminal domain"/>
    <property type="match status" value="1"/>
</dbReference>
<name>A0A1Q2CYT4_9ACTN</name>
<dbReference type="FunFam" id="1.10.287.130:FF:000008">
    <property type="entry name" value="Two-component sensor histidine kinase"/>
    <property type="match status" value="1"/>
</dbReference>
<dbReference type="Gene3D" id="1.10.287.130">
    <property type="match status" value="1"/>
</dbReference>
<dbReference type="PROSITE" id="PS50109">
    <property type="entry name" value="HIS_KIN"/>
    <property type="match status" value="1"/>
</dbReference>
<dbReference type="EMBL" id="CP019607">
    <property type="protein sequence ID" value="AQP51296.1"/>
    <property type="molecule type" value="Genomic_DNA"/>
</dbReference>
<evidence type="ECO:0000313" key="15">
    <source>
        <dbReference type="EMBL" id="AQP51296.1"/>
    </source>
</evidence>
<dbReference type="GO" id="GO:0004721">
    <property type="term" value="F:phosphoprotein phosphatase activity"/>
    <property type="evidence" value="ECO:0007669"/>
    <property type="project" value="TreeGrafter"/>
</dbReference>
<dbReference type="AlphaFoldDB" id="A0A1Q2CYT4"/>
<evidence type="ECO:0000256" key="13">
    <source>
        <dbReference type="SAM" id="Phobius"/>
    </source>
</evidence>
<dbReference type="SUPFAM" id="SSF55874">
    <property type="entry name" value="ATPase domain of HSP90 chaperone/DNA topoisomerase II/histidine kinase"/>
    <property type="match status" value="1"/>
</dbReference>
<evidence type="ECO:0000256" key="8">
    <source>
        <dbReference type="ARBA" id="ARBA00022777"/>
    </source>
</evidence>
<dbReference type="CDD" id="cd00082">
    <property type="entry name" value="HisKA"/>
    <property type="match status" value="1"/>
</dbReference>
<evidence type="ECO:0000256" key="11">
    <source>
        <dbReference type="ARBA" id="ARBA00023136"/>
    </source>
</evidence>
<dbReference type="OrthoDB" id="9813151at2"/>
<evidence type="ECO:0000256" key="5">
    <source>
        <dbReference type="ARBA" id="ARBA00022553"/>
    </source>
</evidence>
<evidence type="ECO:0000259" key="14">
    <source>
        <dbReference type="PROSITE" id="PS50109"/>
    </source>
</evidence>
<evidence type="ECO:0000256" key="7">
    <source>
        <dbReference type="ARBA" id="ARBA00022741"/>
    </source>
</evidence>
<keyword evidence="5" id="KW-0597">Phosphoprotein</keyword>
<evidence type="ECO:0000256" key="9">
    <source>
        <dbReference type="ARBA" id="ARBA00022840"/>
    </source>
</evidence>
<proteinExistence type="predicted"/>
<evidence type="ECO:0000256" key="4">
    <source>
        <dbReference type="ARBA" id="ARBA00022475"/>
    </source>
</evidence>
<dbReference type="SMART" id="SM00388">
    <property type="entry name" value="HisKA"/>
    <property type="match status" value="1"/>
</dbReference>
<dbReference type="FunFam" id="3.30.565.10:FF:000006">
    <property type="entry name" value="Sensor histidine kinase WalK"/>
    <property type="match status" value="1"/>
</dbReference>
<dbReference type="CDD" id="cd00075">
    <property type="entry name" value="HATPase"/>
    <property type="match status" value="1"/>
</dbReference>
<accession>A0A1Q2CYT4</accession>
<keyword evidence="16" id="KW-1185">Reference proteome</keyword>
<gene>
    <name evidence="15" type="ORF">BW733_11090</name>
</gene>
<keyword evidence="13" id="KW-1133">Transmembrane helix</keyword>
<dbReference type="KEGG" id="tfa:BW733_11090"/>
<dbReference type="EC" id="2.7.13.3" evidence="3"/>